<dbReference type="EMBL" id="FZNR01000013">
    <property type="protein sequence ID" value="SNS28481.1"/>
    <property type="molecule type" value="Genomic_DNA"/>
</dbReference>
<dbReference type="OrthoDB" id="7171245at2"/>
<dbReference type="AlphaFoldDB" id="A0A239D9D1"/>
<evidence type="ECO:0008006" key="3">
    <source>
        <dbReference type="Google" id="ProtNLM"/>
    </source>
</evidence>
<dbReference type="RefSeq" id="WP_089296366.1">
    <property type="nucleotide sequence ID" value="NZ_BOMU01000066.1"/>
</dbReference>
<reference evidence="1 2" key="1">
    <citation type="submission" date="2017-06" db="EMBL/GenBank/DDBJ databases">
        <authorList>
            <person name="Kim H.J."/>
            <person name="Triplett B.A."/>
        </authorList>
    </citation>
    <scope>NUCLEOTIDE SEQUENCE [LARGE SCALE GENOMIC DNA]</scope>
    <source>
        <strain evidence="1 2">DSM 43151</strain>
    </source>
</reference>
<dbReference type="SUPFAM" id="SSF48439">
    <property type="entry name" value="Protein prenylyltransferase"/>
    <property type="match status" value="1"/>
</dbReference>
<proteinExistence type="predicted"/>
<evidence type="ECO:0000313" key="2">
    <source>
        <dbReference type="Proteomes" id="UP000198415"/>
    </source>
</evidence>
<dbReference type="Proteomes" id="UP000198415">
    <property type="component" value="Unassembled WGS sequence"/>
</dbReference>
<keyword evidence="2" id="KW-1185">Reference proteome</keyword>
<accession>A0A239D9D1</accession>
<protein>
    <recommendedName>
        <fullName evidence="3">DUF4034 domain-containing protein</fullName>
    </recommendedName>
</protein>
<evidence type="ECO:0000313" key="1">
    <source>
        <dbReference type="EMBL" id="SNS28481.1"/>
    </source>
</evidence>
<sequence>MWPFKKRPDDAETDTVKFNDLLRDQGARQLLRALRERDWPTARDILTAADPEHFMFYMWCVSGADGLQEWIPDVIRAEPDSTLPLLARGAHAISWAWEARGSGTSSTVGEDQWKVWFQRLKLAENCLDEVIDRDPKCAEAWHYLIVLGRARQLPMEERWRRFNRLIEIDPAHLLGHQQMLENVMAKWSGSTEAMFDFARTRAAACPGTNIPLLVAQAHREQRRVEGSDKYLRRADVAGEIYAAAHNSFWHAGYQRSLMTPMVWNQFAHALTVGRYFREACGVYDLIGDDWINSTPWRTTERFVTMRDRARDKADDPDLDPDLDED</sequence>
<name>A0A239D9D1_9ACTN</name>
<gene>
    <name evidence="1" type="ORF">SAMN06264365_11336</name>
</gene>
<organism evidence="1 2">
    <name type="scientific">Actinoplanes regularis</name>
    <dbReference type="NCBI Taxonomy" id="52697"/>
    <lineage>
        <taxon>Bacteria</taxon>
        <taxon>Bacillati</taxon>
        <taxon>Actinomycetota</taxon>
        <taxon>Actinomycetes</taxon>
        <taxon>Micromonosporales</taxon>
        <taxon>Micromonosporaceae</taxon>
        <taxon>Actinoplanes</taxon>
    </lineage>
</organism>